<evidence type="ECO:0000259" key="1">
    <source>
        <dbReference type="Pfam" id="PF23019"/>
    </source>
</evidence>
<dbReference type="Pfam" id="PF23019">
    <property type="entry name" value="DUF7033"/>
    <property type="match status" value="1"/>
</dbReference>
<organism evidence="2 3">
    <name type="scientific">Enterovibrio norvegicus DSM 15893</name>
    <dbReference type="NCBI Taxonomy" id="1121869"/>
    <lineage>
        <taxon>Bacteria</taxon>
        <taxon>Pseudomonadati</taxon>
        <taxon>Pseudomonadota</taxon>
        <taxon>Gammaproteobacteria</taxon>
        <taxon>Vibrionales</taxon>
        <taxon>Vibrionaceae</taxon>
        <taxon>Enterovibrio</taxon>
    </lineage>
</organism>
<name>A0A1I5N9C0_9GAMM</name>
<dbReference type="RefSeq" id="WP_139218777.1">
    <property type="nucleotide sequence ID" value="NZ_FOWR01000009.1"/>
</dbReference>
<dbReference type="STRING" id="1121869.SAMN03084138_01523"/>
<reference evidence="2 3" key="1">
    <citation type="submission" date="2016-10" db="EMBL/GenBank/DDBJ databases">
        <authorList>
            <person name="de Groot N.N."/>
        </authorList>
    </citation>
    <scope>NUCLEOTIDE SEQUENCE [LARGE SCALE GENOMIC DNA]</scope>
    <source>
        <strain evidence="2 3">DSM 15893</strain>
    </source>
</reference>
<dbReference type="GO" id="GO:0005975">
    <property type="term" value="P:carbohydrate metabolic process"/>
    <property type="evidence" value="ECO:0007669"/>
    <property type="project" value="InterPro"/>
</dbReference>
<accession>A0A1I5N9C0</accession>
<gene>
    <name evidence="2" type="ORF">SAMN03084138_01523</name>
</gene>
<dbReference type="Gene3D" id="3.20.20.370">
    <property type="entry name" value="Glycoside hydrolase/deacetylase"/>
    <property type="match status" value="1"/>
</dbReference>
<protein>
    <recommendedName>
        <fullName evidence="1">DUF7033 domain-containing protein</fullName>
    </recommendedName>
</protein>
<dbReference type="Proteomes" id="UP000182692">
    <property type="component" value="Unassembled WGS sequence"/>
</dbReference>
<dbReference type="AlphaFoldDB" id="A0A1I5N9C0"/>
<evidence type="ECO:0000313" key="3">
    <source>
        <dbReference type="Proteomes" id="UP000182692"/>
    </source>
</evidence>
<feature type="domain" description="DUF7033" evidence="1">
    <location>
        <begin position="106"/>
        <end position="191"/>
    </location>
</feature>
<dbReference type="SUPFAM" id="SSF88713">
    <property type="entry name" value="Glycoside hydrolase/deacetylase"/>
    <property type="match status" value="1"/>
</dbReference>
<proteinExistence type="predicted"/>
<dbReference type="GeneID" id="35871892"/>
<evidence type="ECO:0000313" key="2">
    <source>
        <dbReference type="EMBL" id="SFP18232.1"/>
    </source>
</evidence>
<sequence>MINIRSPLGIEVEVTYTLDFIFNTCLKIPYSVTSEDRDDFLITLPSGRTLSLSSAWWKHLSSGAPSEALLPTSIANVPLQGYPEKVAPVLFGIPEMNISNDRIDCQIDVLGTIFFTLSRVEEIIVKDRDSLGRFCSEHSAAYKFGYLERPIVDEYVFYLHYLLRELDSNLPDITVDSEIFVTCDVDYPFDISNNSWLSIFRCAAAKLLRARSITKSFSALSHGVLVKLGLSVDHYTNAVKSIIQDNDRVGNKVAFYFIPKVTSKFDPDIDFLSQKAKDVVKIVADSGHEVGVHLGFQTEADEKVTAESMSRYVQALRELGISTDHIGCRMHYLKWDAYNTPSNLEINGIAYDTTLAFADRSGFRCGTSKRFPLYDWKNRRKSNVIEVPLINMEVTVMSDSYEGVSTPNDLVLRMNKFKALTRKYGGTYTLLWHNNNLIEKQWREAYKELVQ</sequence>
<dbReference type="EMBL" id="FOWR01000009">
    <property type="protein sequence ID" value="SFP18232.1"/>
    <property type="molecule type" value="Genomic_DNA"/>
</dbReference>
<dbReference type="InterPro" id="IPR054297">
    <property type="entry name" value="DUF7033"/>
</dbReference>
<dbReference type="InterPro" id="IPR011330">
    <property type="entry name" value="Glyco_hydro/deAcase_b/a-brl"/>
</dbReference>
<dbReference type="OrthoDB" id="9784220at2"/>